<dbReference type="Proteomes" id="UP000218334">
    <property type="component" value="Unassembled WGS sequence"/>
</dbReference>
<name>A0A2H3AM35_9AGAR</name>
<accession>A0A2H3AM35</accession>
<gene>
    <name evidence="1" type="ORF">ARMSODRAFT_983545</name>
</gene>
<protein>
    <submittedName>
        <fullName evidence="1">Uncharacterized protein</fullName>
    </submittedName>
</protein>
<keyword evidence="2" id="KW-1185">Reference proteome</keyword>
<evidence type="ECO:0000313" key="2">
    <source>
        <dbReference type="Proteomes" id="UP000218334"/>
    </source>
</evidence>
<organism evidence="1 2">
    <name type="scientific">Armillaria solidipes</name>
    <dbReference type="NCBI Taxonomy" id="1076256"/>
    <lineage>
        <taxon>Eukaryota</taxon>
        <taxon>Fungi</taxon>
        <taxon>Dikarya</taxon>
        <taxon>Basidiomycota</taxon>
        <taxon>Agaricomycotina</taxon>
        <taxon>Agaricomycetes</taxon>
        <taxon>Agaricomycetidae</taxon>
        <taxon>Agaricales</taxon>
        <taxon>Marasmiineae</taxon>
        <taxon>Physalacriaceae</taxon>
        <taxon>Armillaria</taxon>
    </lineage>
</organism>
<dbReference type="EMBL" id="KZ293523">
    <property type="protein sequence ID" value="PBK58790.1"/>
    <property type="molecule type" value="Genomic_DNA"/>
</dbReference>
<sequence length="193" mass="21523">MPEFHIWPTTQHLSALQFLRFAARVDFVFNWHQCDGTRVSDSGNAGLAWYPAVPLCEVWRPKYLSCRFKCGKLEKFKSSRKDHILIARQDITCIGISPDEGPAGNIRGGLPQPGLFGSVDDLPVARLLDRGIVLSRDGRSNVASNQAGMYSLEIKPLVFGHCYHAGDHVDGCRIVIAQQDLLPFDSRYKDLPA</sequence>
<evidence type="ECO:0000313" key="1">
    <source>
        <dbReference type="EMBL" id="PBK58790.1"/>
    </source>
</evidence>
<reference evidence="2" key="1">
    <citation type="journal article" date="2017" name="Nat. Ecol. Evol.">
        <title>Genome expansion and lineage-specific genetic innovations in the forest pathogenic fungi Armillaria.</title>
        <authorList>
            <person name="Sipos G."/>
            <person name="Prasanna A.N."/>
            <person name="Walter M.C."/>
            <person name="O'Connor E."/>
            <person name="Balint B."/>
            <person name="Krizsan K."/>
            <person name="Kiss B."/>
            <person name="Hess J."/>
            <person name="Varga T."/>
            <person name="Slot J."/>
            <person name="Riley R."/>
            <person name="Boka B."/>
            <person name="Rigling D."/>
            <person name="Barry K."/>
            <person name="Lee J."/>
            <person name="Mihaltcheva S."/>
            <person name="LaButti K."/>
            <person name="Lipzen A."/>
            <person name="Waldron R."/>
            <person name="Moloney N.M."/>
            <person name="Sperisen C."/>
            <person name="Kredics L."/>
            <person name="Vagvoelgyi C."/>
            <person name="Patrignani A."/>
            <person name="Fitzpatrick D."/>
            <person name="Nagy I."/>
            <person name="Doyle S."/>
            <person name="Anderson J.B."/>
            <person name="Grigoriev I.V."/>
            <person name="Gueldener U."/>
            <person name="Muensterkoetter M."/>
            <person name="Nagy L.G."/>
        </authorList>
    </citation>
    <scope>NUCLEOTIDE SEQUENCE [LARGE SCALE GENOMIC DNA]</scope>
    <source>
        <strain evidence="2">28-4</strain>
    </source>
</reference>
<proteinExistence type="predicted"/>
<dbReference type="AlphaFoldDB" id="A0A2H3AM35"/>